<protein>
    <submittedName>
        <fullName evidence="1">Uncharacterized protein</fullName>
    </submittedName>
</protein>
<proteinExistence type="predicted"/>
<evidence type="ECO:0000313" key="2">
    <source>
        <dbReference type="Proteomes" id="UP000242498"/>
    </source>
</evidence>
<evidence type="ECO:0000313" key="1">
    <source>
        <dbReference type="EMBL" id="SNX58552.1"/>
    </source>
</evidence>
<gene>
    <name evidence="1" type="ORF">SAMN06296273_0012</name>
</gene>
<accession>A0A285BTJ2</accession>
<reference evidence="1 2" key="1">
    <citation type="submission" date="2017-08" db="EMBL/GenBank/DDBJ databases">
        <authorList>
            <person name="de Groot N.N."/>
        </authorList>
    </citation>
    <scope>NUCLEOTIDE SEQUENCE [LARGE SCALE GENOMIC DNA]</scope>
    <source>
        <strain evidence="1 2">Nm15</strain>
    </source>
</reference>
<name>A0A285BTJ2_9PROT</name>
<dbReference type="Proteomes" id="UP000242498">
    <property type="component" value="Chromosome I"/>
</dbReference>
<dbReference type="EMBL" id="LT907782">
    <property type="protein sequence ID" value="SNX58552.1"/>
    <property type="molecule type" value="Genomic_DNA"/>
</dbReference>
<organism evidence="1 2">
    <name type="scientific">Nitrosomonas ureae</name>
    <dbReference type="NCBI Taxonomy" id="44577"/>
    <lineage>
        <taxon>Bacteria</taxon>
        <taxon>Pseudomonadati</taxon>
        <taxon>Pseudomonadota</taxon>
        <taxon>Betaproteobacteria</taxon>
        <taxon>Nitrosomonadales</taxon>
        <taxon>Nitrosomonadaceae</taxon>
        <taxon>Nitrosomonas</taxon>
    </lineage>
</organism>
<sequence length="62" mass="6834">MRILLVALLIALFFIVTISKADNFSPESAEGARAVSTETAKETLIYSITSNRCCRGLINTWL</sequence>
<dbReference type="AlphaFoldDB" id="A0A285BTJ2"/>